<dbReference type="OrthoDB" id="5989888at2759"/>
<protein>
    <recommendedName>
        <fullName evidence="3">THAP-type domain-containing protein</fullName>
    </recommendedName>
</protein>
<evidence type="ECO:0000313" key="2">
    <source>
        <dbReference type="Proteomes" id="UP001152320"/>
    </source>
</evidence>
<dbReference type="Proteomes" id="UP001152320">
    <property type="component" value="Unassembled WGS sequence"/>
</dbReference>
<gene>
    <name evidence="1" type="ORF">HOLleu_45111</name>
</gene>
<comment type="caution">
    <text evidence="1">The sequence shown here is derived from an EMBL/GenBank/DDBJ whole genome shotgun (WGS) entry which is preliminary data.</text>
</comment>
<name>A0A9Q1BA38_HOLLE</name>
<dbReference type="EMBL" id="JAIZAY010001863">
    <property type="protein sequence ID" value="KAJ8017464.1"/>
    <property type="molecule type" value="Genomic_DNA"/>
</dbReference>
<sequence length="184" mass="20831">MKFDIRTFESSKDNVVCEDHFTEDCFKEDIKSKIMGTKARKILKDDAVATVFSFRPPPKPRLSRIAASIARQYLNFLNPQPASSSSGNRGTKTLANAWEYTESPEGPADVEVEHPVSSILQRKRKECKKTCKCSGGMMTTNIHFFFNLRGTSFTCISVSQFCNKNLRMLDTLCSCPFLFILSYI</sequence>
<evidence type="ECO:0000313" key="1">
    <source>
        <dbReference type="EMBL" id="KAJ8017464.1"/>
    </source>
</evidence>
<proteinExistence type="predicted"/>
<dbReference type="AlphaFoldDB" id="A0A9Q1BA38"/>
<keyword evidence="2" id="KW-1185">Reference proteome</keyword>
<accession>A0A9Q1BA38</accession>
<reference evidence="1" key="1">
    <citation type="submission" date="2021-10" db="EMBL/GenBank/DDBJ databases">
        <title>Tropical sea cucumber genome reveals ecological adaptation and Cuvierian tubules defense mechanism.</title>
        <authorList>
            <person name="Chen T."/>
        </authorList>
    </citation>
    <scope>NUCLEOTIDE SEQUENCE</scope>
    <source>
        <strain evidence="1">Nanhai2018</strain>
        <tissue evidence="1">Muscle</tissue>
    </source>
</reference>
<organism evidence="1 2">
    <name type="scientific">Holothuria leucospilota</name>
    <name type="common">Black long sea cucumber</name>
    <name type="synonym">Mertensiothuria leucospilota</name>
    <dbReference type="NCBI Taxonomy" id="206669"/>
    <lineage>
        <taxon>Eukaryota</taxon>
        <taxon>Metazoa</taxon>
        <taxon>Echinodermata</taxon>
        <taxon>Eleutherozoa</taxon>
        <taxon>Echinozoa</taxon>
        <taxon>Holothuroidea</taxon>
        <taxon>Aspidochirotacea</taxon>
        <taxon>Aspidochirotida</taxon>
        <taxon>Holothuriidae</taxon>
        <taxon>Holothuria</taxon>
    </lineage>
</organism>
<evidence type="ECO:0008006" key="3">
    <source>
        <dbReference type="Google" id="ProtNLM"/>
    </source>
</evidence>